<dbReference type="Gene3D" id="1.20.1250.20">
    <property type="entry name" value="MFS general substrate transporter like domains"/>
    <property type="match status" value="1"/>
</dbReference>
<dbReference type="InterPro" id="IPR020846">
    <property type="entry name" value="MFS_dom"/>
</dbReference>
<dbReference type="InterPro" id="IPR036259">
    <property type="entry name" value="MFS_trans_sf"/>
</dbReference>
<feature type="transmembrane region" description="Helical" evidence="5">
    <location>
        <begin position="337"/>
        <end position="358"/>
    </location>
</feature>
<organism evidence="7 8">
    <name type="scientific">Theobroma cacao</name>
    <name type="common">Cacao</name>
    <name type="synonym">Cocoa</name>
    <dbReference type="NCBI Taxonomy" id="3641"/>
    <lineage>
        <taxon>Eukaryota</taxon>
        <taxon>Viridiplantae</taxon>
        <taxon>Streptophyta</taxon>
        <taxon>Embryophyta</taxon>
        <taxon>Tracheophyta</taxon>
        <taxon>Spermatophyta</taxon>
        <taxon>Magnoliopsida</taxon>
        <taxon>eudicotyledons</taxon>
        <taxon>Gunneridae</taxon>
        <taxon>Pentapetalae</taxon>
        <taxon>rosids</taxon>
        <taxon>malvids</taxon>
        <taxon>Malvales</taxon>
        <taxon>Malvaceae</taxon>
        <taxon>Byttnerioideae</taxon>
        <taxon>Theobroma</taxon>
    </lineage>
</organism>
<dbReference type="AlphaFoldDB" id="A0A061FIJ5"/>
<dbReference type="PANTHER" id="PTHR24064">
    <property type="entry name" value="SOLUTE CARRIER FAMILY 22 MEMBER"/>
    <property type="match status" value="1"/>
</dbReference>
<dbReference type="Proteomes" id="UP000026915">
    <property type="component" value="Chromosome 7"/>
</dbReference>
<evidence type="ECO:0000256" key="5">
    <source>
        <dbReference type="SAM" id="Phobius"/>
    </source>
</evidence>
<evidence type="ECO:0000256" key="1">
    <source>
        <dbReference type="ARBA" id="ARBA00004141"/>
    </source>
</evidence>
<comment type="subcellular location">
    <subcellularLocation>
        <location evidence="1">Membrane</location>
        <topology evidence="1">Multi-pass membrane protein</topology>
    </subcellularLocation>
</comment>
<dbReference type="Gramene" id="EOY14304">
    <property type="protein sequence ID" value="EOY14304"/>
    <property type="gene ID" value="TCM_033656"/>
</dbReference>
<dbReference type="STRING" id="3641.A0A061FIJ5"/>
<dbReference type="InterPro" id="IPR005828">
    <property type="entry name" value="MFS_sugar_transport-like"/>
</dbReference>
<dbReference type="GO" id="GO:0022857">
    <property type="term" value="F:transmembrane transporter activity"/>
    <property type="evidence" value="ECO:0007669"/>
    <property type="project" value="InterPro"/>
</dbReference>
<name>A0A061FIJ5_THECC</name>
<dbReference type="GO" id="GO:0016020">
    <property type="term" value="C:membrane"/>
    <property type="evidence" value="ECO:0007669"/>
    <property type="project" value="UniProtKB-SubCell"/>
</dbReference>
<dbReference type="OMA" id="NGHKEAQ"/>
<evidence type="ECO:0000256" key="3">
    <source>
        <dbReference type="ARBA" id="ARBA00022989"/>
    </source>
</evidence>
<protein>
    <submittedName>
        <fullName evidence="7">Organic cation/carnitine transporter 2, putative</fullName>
    </submittedName>
</protein>
<evidence type="ECO:0000313" key="7">
    <source>
        <dbReference type="EMBL" id="EOY14304.1"/>
    </source>
</evidence>
<dbReference type="InParanoid" id="A0A061FIJ5"/>
<proteinExistence type="predicted"/>
<keyword evidence="2 5" id="KW-0812">Transmembrane</keyword>
<feature type="transmembrane region" description="Helical" evidence="5">
    <location>
        <begin position="222"/>
        <end position="241"/>
    </location>
</feature>
<sequence length="498" mass="55280">MRLNQQTFHESLDEMIEQSLGGFGHVQLIQAILVSLPLLFDAQQTFISVFTDAVPTWHCTDDTTYSSNLDICSLSRSSWSWDGPSDRTIVSEWSLECASSIITGLPSSSFFMGCLLGGFAFSTLGDSWLGRKKLLFFSCLAMSISASATTLSANIWIYSLLRFVCGLFRSSIMTTALVLLMEMVGKRWRGQVGIIAFFFFTLGLLSLPAIAYTNRCSSWRILYFWTSIPAIAYCIIVYFFVSESPRWLFLQGREVEAMAVLKKFGPVNVDGFNSYLVDVPLQEELTNKLDMYASMKDLFRRRWALRRLLAAMALGFGVGMVYYGMLLGVGNLGINTYLSLTLNGLLDIPAYFLTFLLIERCKRTTSMLTFSIASGVCSIICGAASEHKGIQIGLELVAFFSSCTAFNVVLIYVTELFPTSVRNSATSMVRQALIFGAVFSPLLTSAGRKNEFLCYGVLGLVILCCGLFVAYLPETRGMAMFDTLDEQESHDNTIVIVS</sequence>
<keyword evidence="4 5" id="KW-0472">Membrane</keyword>
<reference evidence="7 8" key="1">
    <citation type="journal article" date="2013" name="Genome Biol.">
        <title>The genome sequence of the most widely cultivated cacao type and its use to identify candidate genes regulating pod color.</title>
        <authorList>
            <person name="Motamayor J.C."/>
            <person name="Mockaitis K."/>
            <person name="Schmutz J."/>
            <person name="Haiminen N."/>
            <person name="Iii D.L."/>
            <person name="Cornejo O."/>
            <person name="Findley S.D."/>
            <person name="Zheng P."/>
            <person name="Utro F."/>
            <person name="Royaert S."/>
            <person name="Saski C."/>
            <person name="Jenkins J."/>
            <person name="Podicheti R."/>
            <person name="Zhao M."/>
            <person name="Scheffler B.E."/>
            <person name="Stack J.C."/>
            <person name="Feltus F.A."/>
            <person name="Mustiga G.M."/>
            <person name="Amores F."/>
            <person name="Phillips W."/>
            <person name="Marelli J.P."/>
            <person name="May G.D."/>
            <person name="Shapiro H."/>
            <person name="Ma J."/>
            <person name="Bustamante C.D."/>
            <person name="Schnell R.J."/>
            <person name="Main D."/>
            <person name="Gilbert D."/>
            <person name="Parida L."/>
            <person name="Kuhn D.N."/>
        </authorList>
    </citation>
    <scope>NUCLEOTIDE SEQUENCE [LARGE SCALE GENOMIC DNA]</scope>
    <source>
        <strain evidence="8">cv. Matina 1-6</strain>
    </source>
</reference>
<keyword evidence="8" id="KW-1185">Reference proteome</keyword>
<feature type="transmembrane region" description="Helical" evidence="5">
    <location>
        <begin position="397"/>
        <end position="417"/>
    </location>
</feature>
<dbReference type="EMBL" id="CM001885">
    <property type="protein sequence ID" value="EOY14304.1"/>
    <property type="molecule type" value="Genomic_DNA"/>
</dbReference>
<accession>A0A061FIJ5</accession>
<gene>
    <name evidence="7" type="ORF">TCM_033656</name>
</gene>
<feature type="transmembrane region" description="Helical" evidence="5">
    <location>
        <begin position="429"/>
        <end position="446"/>
    </location>
</feature>
<evidence type="ECO:0000256" key="4">
    <source>
        <dbReference type="ARBA" id="ARBA00023136"/>
    </source>
</evidence>
<dbReference type="HOGENOM" id="CLU_001265_33_5_1"/>
<evidence type="ECO:0000259" key="6">
    <source>
        <dbReference type="PROSITE" id="PS50850"/>
    </source>
</evidence>
<feature type="transmembrane region" description="Helical" evidence="5">
    <location>
        <begin position="304"/>
        <end position="325"/>
    </location>
</feature>
<feature type="domain" description="Major facilitator superfamily (MFS) profile" evidence="6">
    <location>
        <begin position="37"/>
        <end position="477"/>
    </location>
</feature>
<feature type="transmembrane region" description="Helical" evidence="5">
    <location>
        <begin position="101"/>
        <end position="122"/>
    </location>
</feature>
<feature type="transmembrane region" description="Helical" evidence="5">
    <location>
        <begin position="452"/>
        <end position="472"/>
    </location>
</feature>
<evidence type="ECO:0000313" key="8">
    <source>
        <dbReference type="Proteomes" id="UP000026915"/>
    </source>
</evidence>
<feature type="transmembrane region" description="Helical" evidence="5">
    <location>
        <begin position="192"/>
        <end position="210"/>
    </location>
</feature>
<evidence type="ECO:0000256" key="2">
    <source>
        <dbReference type="ARBA" id="ARBA00022692"/>
    </source>
</evidence>
<keyword evidence="3 5" id="KW-1133">Transmembrane helix</keyword>
<feature type="transmembrane region" description="Helical" evidence="5">
    <location>
        <begin position="365"/>
        <end position="385"/>
    </location>
</feature>
<dbReference type="eggNOG" id="KOG0255">
    <property type="taxonomic scope" value="Eukaryota"/>
</dbReference>
<dbReference type="PROSITE" id="PS50850">
    <property type="entry name" value="MFS"/>
    <property type="match status" value="1"/>
</dbReference>
<dbReference type="Pfam" id="PF00083">
    <property type="entry name" value="Sugar_tr"/>
    <property type="match status" value="1"/>
</dbReference>
<feature type="transmembrane region" description="Helical" evidence="5">
    <location>
        <begin position="159"/>
        <end position="180"/>
    </location>
</feature>
<dbReference type="SUPFAM" id="SSF103473">
    <property type="entry name" value="MFS general substrate transporter"/>
    <property type="match status" value="1"/>
</dbReference>
<feature type="transmembrane region" description="Helical" evidence="5">
    <location>
        <begin position="134"/>
        <end position="153"/>
    </location>
</feature>